<dbReference type="Gene3D" id="3.40.50.300">
    <property type="entry name" value="P-loop containing nucleotide triphosphate hydrolases"/>
    <property type="match status" value="1"/>
</dbReference>
<evidence type="ECO:0000313" key="2">
    <source>
        <dbReference type="Proteomes" id="UP000194360"/>
    </source>
</evidence>
<evidence type="ECO:0000313" key="1">
    <source>
        <dbReference type="EMBL" id="OSY36338.1"/>
    </source>
</evidence>
<keyword evidence="2" id="KW-1185">Reference proteome</keyword>
<dbReference type="InterPro" id="IPR052922">
    <property type="entry name" value="Cytidylate_Kinase-2"/>
</dbReference>
<dbReference type="InterPro" id="IPR027417">
    <property type="entry name" value="P-loop_NTPase"/>
</dbReference>
<dbReference type="STRING" id="2074.BG845_05415"/>
<proteinExistence type="predicted"/>
<protein>
    <submittedName>
        <fullName evidence="1">Topology modulation protein</fullName>
    </submittedName>
</protein>
<dbReference type="PANTHER" id="PTHR37816:SF1">
    <property type="entry name" value="TOXIN"/>
    <property type="match status" value="1"/>
</dbReference>
<reference evidence="1 2" key="1">
    <citation type="submission" date="2016-09" db="EMBL/GenBank/DDBJ databases">
        <title>Pseudonocardia autotrophica DSM535, a candidate organism with high potential of specific P450 cytochromes.</title>
        <authorList>
            <person name="Grumaz C."/>
            <person name="Vainshtein Y."/>
            <person name="Kirstahler P."/>
            <person name="Sohn K."/>
        </authorList>
    </citation>
    <scope>NUCLEOTIDE SEQUENCE [LARGE SCALE GENOMIC DNA]</scope>
    <source>
        <strain evidence="1 2">DSM 535</strain>
    </source>
</reference>
<dbReference type="Proteomes" id="UP000194360">
    <property type="component" value="Unassembled WGS sequence"/>
</dbReference>
<accession>A0A1Y2MPD9</accession>
<name>A0A1Y2MPD9_PSEAH</name>
<sequence>MLGYDAHLPHRPRRIAVAGVSGSGKTTLAARIATLTGGPHTDIDGLFHGPGWTPRESFLDDVRALVAADAWTTEWQYRTARPLIAQHADLLVWLDLPFWTTTFPRVLRRTLGRRRHHTVLWNGNVEPPLRTLFTDSEHILRWAVSTRRKYADQVPAIARELPSLTVVRLRSATQVEQWITGPLRNAVHRHRE</sequence>
<dbReference type="EMBL" id="MIGB01000040">
    <property type="protein sequence ID" value="OSY36338.1"/>
    <property type="molecule type" value="Genomic_DNA"/>
</dbReference>
<dbReference type="AlphaFoldDB" id="A0A1Y2MPD9"/>
<gene>
    <name evidence="1" type="ORF">BG845_05415</name>
</gene>
<comment type="caution">
    <text evidence="1">The sequence shown here is derived from an EMBL/GenBank/DDBJ whole genome shotgun (WGS) entry which is preliminary data.</text>
</comment>
<organism evidence="1 2">
    <name type="scientific">Pseudonocardia autotrophica</name>
    <name type="common">Amycolata autotrophica</name>
    <name type="synonym">Nocardia autotrophica</name>
    <dbReference type="NCBI Taxonomy" id="2074"/>
    <lineage>
        <taxon>Bacteria</taxon>
        <taxon>Bacillati</taxon>
        <taxon>Actinomycetota</taxon>
        <taxon>Actinomycetes</taxon>
        <taxon>Pseudonocardiales</taxon>
        <taxon>Pseudonocardiaceae</taxon>
        <taxon>Pseudonocardia</taxon>
    </lineage>
</organism>
<dbReference type="SUPFAM" id="SSF52540">
    <property type="entry name" value="P-loop containing nucleoside triphosphate hydrolases"/>
    <property type="match status" value="1"/>
</dbReference>
<dbReference type="RefSeq" id="WP_197719803.1">
    <property type="nucleotide sequence ID" value="NZ_AP018920.1"/>
</dbReference>
<dbReference type="PANTHER" id="PTHR37816">
    <property type="entry name" value="YALI0E33011P"/>
    <property type="match status" value="1"/>
</dbReference>